<evidence type="ECO:0000256" key="1">
    <source>
        <dbReference type="ARBA" id="ARBA00022691"/>
    </source>
</evidence>
<keyword evidence="3" id="KW-1185">Reference proteome</keyword>
<gene>
    <name evidence="2" type="ORF">P3W85_06385</name>
</gene>
<dbReference type="EMBL" id="JARJLM010000111">
    <property type="protein sequence ID" value="MDF3832574.1"/>
    <property type="molecule type" value="Genomic_DNA"/>
</dbReference>
<organism evidence="2 3">
    <name type="scientific">Cupriavidus basilensis</name>
    <dbReference type="NCBI Taxonomy" id="68895"/>
    <lineage>
        <taxon>Bacteria</taxon>
        <taxon>Pseudomonadati</taxon>
        <taxon>Pseudomonadota</taxon>
        <taxon>Betaproteobacteria</taxon>
        <taxon>Burkholderiales</taxon>
        <taxon>Burkholderiaceae</taxon>
        <taxon>Cupriavidus</taxon>
    </lineage>
</organism>
<protein>
    <submittedName>
        <fullName evidence="2">rRNA adenine N-6-methyltransferase family protein</fullName>
    </submittedName>
</protein>
<dbReference type="SUPFAM" id="SSF53335">
    <property type="entry name" value="S-adenosyl-L-methionine-dependent methyltransferases"/>
    <property type="match status" value="1"/>
</dbReference>
<dbReference type="PROSITE" id="PS01131">
    <property type="entry name" value="RRNA_A_DIMETH"/>
    <property type="match status" value="1"/>
</dbReference>
<dbReference type="RefSeq" id="WP_017226991.1">
    <property type="nucleotide sequence ID" value="NZ_JARJLM010000111.1"/>
</dbReference>
<accession>A0ABT6AIZ6</accession>
<evidence type="ECO:0000313" key="3">
    <source>
        <dbReference type="Proteomes" id="UP001216674"/>
    </source>
</evidence>
<name>A0ABT6AIZ6_9BURK</name>
<dbReference type="InterPro" id="IPR020596">
    <property type="entry name" value="rRNA_Ade_Mease_Trfase_CS"/>
</dbReference>
<keyword evidence="1" id="KW-0949">S-adenosyl-L-methionine</keyword>
<comment type="caution">
    <text evidence="2">The sequence shown here is derived from an EMBL/GenBank/DDBJ whole genome shotgun (WGS) entry which is preliminary data.</text>
</comment>
<proteinExistence type="predicted"/>
<dbReference type="InterPro" id="IPR029063">
    <property type="entry name" value="SAM-dependent_MTases_sf"/>
</dbReference>
<sequence length="197" mass="21481">MHDLLLFLRAWFRHPRRVGAVAPSGRALAERITDDILPMDGPVIELGPGTGAFTRALLARGVPQHQLALVESDPAFADSLGERFPQARLLRMDAVHLGQLGSVFGDERAGAVVSGLPLVAMPMRQAVAILDGAFRHHLRPDGRFYQFTYGPRFPVPQRLMARLGLEAVRVAYVVANVPPASVYRVRRRAPGPGGLPD</sequence>
<reference evidence="2 3" key="1">
    <citation type="submission" date="2023-03" db="EMBL/GenBank/DDBJ databases">
        <title>Draft assemblies of triclosan tolerant bacteria isolated from returned activated sludge.</title>
        <authorList>
            <person name="Van Hamelsveld S."/>
        </authorList>
    </citation>
    <scope>NUCLEOTIDE SEQUENCE [LARGE SCALE GENOMIC DNA]</scope>
    <source>
        <strain evidence="2 3">GW210010_S58</strain>
    </source>
</reference>
<dbReference type="Gene3D" id="3.40.50.150">
    <property type="entry name" value="Vaccinia Virus protein VP39"/>
    <property type="match status" value="1"/>
</dbReference>
<dbReference type="Proteomes" id="UP001216674">
    <property type="component" value="Unassembled WGS sequence"/>
</dbReference>
<evidence type="ECO:0000313" key="2">
    <source>
        <dbReference type="EMBL" id="MDF3832574.1"/>
    </source>
</evidence>